<dbReference type="InterPro" id="IPR036465">
    <property type="entry name" value="vWFA_dom_sf"/>
</dbReference>
<keyword evidence="2" id="KW-0964">Secreted</keyword>
<keyword evidence="6" id="KW-1185">Reference proteome</keyword>
<protein>
    <submittedName>
        <fullName evidence="5">Interferon-induced very large GTPase 1</fullName>
    </submittedName>
</protein>
<dbReference type="GO" id="GO:0005525">
    <property type="term" value="F:GTP binding"/>
    <property type="evidence" value="ECO:0007669"/>
    <property type="project" value="InterPro"/>
</dbReference>
<gene>
    <name evidence="5" type="ORF">LOD99_10648</name>
</gene>
<keyword evidence="3" id="KW-0732">Signal</keyword>
<dbReference type="PANTHER" id="PTHR22796:SF1">
    <property type="entry name" value="VWFA DOMAIN-CONTAINING PROTEIN"/>
    <property type="match status" value="1"/>
</dbReference>
<evidence type="ECO:0000256" key="1">
    <source>
        <dbReference type="ARBA" id="ARBA00004613"/>
    </source>
</evidence>
<dbReference type="Gene3D" id="3.40.50.410">
    <property type="entry name" value="von Willebrand factor, type A domain"/>
    <property type="match status" value="1"/>
</dbReference>
<evidence type="ECO:0000259" key="4">
    <source>
        <dbReference type="PROSITE" id="PS51717"/>
    </source>
</evidence>
<dbReference type="PROSITE" id="PS51717">
    <property type="entry name" value="G_VLIG"/>
    <property type="match status" value="1"/>
</dbReference>
<dbReference type="Pfam" id="PF25106">
    <property type="entry name" value="VWA_4"/>
    <property type="match status" value="1"/>
</dbReference>
<evidence type="ECO:0000313" key="5">
    <source>
        <dbReference type="EMBL" id="KAI6659793.1"/>
    </source>
</evidence>
<evidence type="ECO:0000256" key="2">
    <source>
        <dbReference type="ARBA" id="ARBA00022525"/>
    </source>
</evidence>
<dbReference type="EMBL" id="JAKMXF010000049">
    <property type="protein sequence ID" value="KAI6659793.1"/>
    <property type="molecule type" value="Genomic_DNA"/>
</dbReference>
<dbReference type="SUPFAM" id="SSF52540">
    <property type="entry name" value="P-loop containing nucleoside triphosphate hydrolases"/>
    <property type="match status" value="1"/>
</dbReference>
<dbReference type="InterPro" id="IPR027417">
    <property type="entry name" value="P-loop_NTPase"/>
</dbReference>
<dbReference type="Pfam" id="PF25683">
    <property type="entry name" value="URGCP_GTPase"/>
    <property type="match status" value="1"/>
</dbReference>
<feature type="domain" description="VLIG-type G" evidence="4">
    <location>
        <begin position="841"/>
        <end position="1089"/>
    </location>
</feature>
<dbReference type="InterPro" id="IPR056861">
    <property type="entry name" value="HMCN1-like_VWA"/>
</dbReference>
<sequence>MARRLERPPDLELLPVNRSELKRTLSSLNLGDEKTEFILEHGEKFIDKPELLSVRLEITLDTAEEITEALKISRQVNTSGLTKEMANEIDRCSKMNVVKSPLDIALLLDLDEGIVTAYLNSKSLNDRQKRAINEKYRKGYSIRDIVDQLKLPHRKVLEYVEGTYLEFTGREGRKVLELILKNSQEVTVERIREKIICKDLKLQDQLMCVLKQKNESEYTQIITYLHKFSESRNFSNVDTHLSLDDIFFINQSVLSINLLSIQLNKVETVIRNFVQRYAPLEIEENGYKNLQLVKVAEIAHNFGTDTKTFHTYRMIVTDSIESMIQSAKSIKSQNIIHKPKEIFKKLLPLTFYYLKCSLPFEDITRIIAETCQITFTTHDVFHIIFQLSDPVLRGFCVEHYSFSNPVPLYYPKLDASINKQRTECKFEICSELWYSIQEYDGLISFGLGRAGWDPFGKSHLLDMIFETDFAKGNPRNSAFHKNSIDIQMTNNLFAAVGDSSSYESTKWAYIDCNGYADMRVVHAICEHLEIAIIHVSHFDFTRYRPQIMMDINKFKYVKHLYIFVRDCEKYEVQVDEKKSCIFIPNLVQNDKTLFYSSLKKIGYEILHLKPKKKIGREMIESLIGKFKAPSLKEIQSDYEHIQTMMSNIMQNKKSETLDFSFLNYYPLFIVYMELYYLASNETKREMIIKHDKNRVIFKEHLDKMEIGNIVHCFNEILERKNSILILWKLSRELSVLTNKITRSNEGRKVVKLKNDKYNLEILWREALLSSKFGKDCQIRKNFGEKFSLNFSNYVERGEVFELIDGDNLRYFNQDINALLANLYRKQIKTLKNTPKNKIEMRQAPIVVSIFGPQSSGKSTLLNYCFGCKFLTSAGRCTRGIYASLSQLSQPVNCTEQFLILDTEGLDASEKRDSLKHFDRTMVLFCLAVSQVVIINLKTDIGEVMQNLLQICAYSLHKLKVSKVVAPKVFFVLNQQADPDPEKHLGAINILLEKLNTESDLMMTEGIKISDLIQVSRKNLFILPSAFNSQQINRPAANLFDSEVIKHSPTQTFAKACEKLRLSIINQLISMPQDERAPFKTMSEWVEMSGVIWEIIVKYQDIVKHKNVEEMMCHNRLGMIVTDLIKKHISDHHNEFDKSADQIITDIKNIDKPFHKTFVLDEKMEIFDDLYCEHQEECYNEYRKICQSDALLCNMYHICEEVKSNLSRLLYIERKYYQDKIQFQIKACWAELNRSHLMGNFQIAINENLDDNLELNEKEQQKAFEETWLRCFGDEDLKEERTERDEDFDNLYSIFKMESKMMENKQTIFKLLSSSNFEMDKVIQSLRMEMLMNFENYVESFSAEENYFFPWKENILPMKDMVPFTGRDYCEYLKEDSLYTSAKKNLFGTQTILTINHWIPKECHDLIQCCSGYSNHADITWKTEERKQILLLASVLKDPDNPRVSTWSKLLHNISSTVESLLKRDPHIPKGTVRELMNYLSTTFKHVNYEINYIQAKLTNKAEMTITTFVFAYAFKHLWETKMKRRNQYNLEKEREKSKLLDYFFQKVKSRTLARGNWDRKEMRKIDQRIANKFSLDFLERVKRGVMTDGKQFIENKLMQRKDDLSHKALFLLIDELITKELNLNPGVEVLNQNNIVIQFTCNRNELIKKIFHSRWDEILAQVYDELVDYMKSTFLEQLKLIKAAIANFLENILSINSEGIAFDSDTNFELADRETYEEHISEPKLRESPLKANALYLEMYFNPNVTPEEFKTFFQDTFEVNGIKMLKRQRYWSLCDKPEDLNIRLDKYTFKKLQYTKMFNSENIYNAYSYMREFLSTLNCYEYEMTMNEFRKIVRYLEDEYEALIVSCPAKCPSCGKLCERELHMHGEKCQIKTGHQICSMGGKVWRIDEDKTAVLITCDDYRESTEVKIPGKNMKWSVFKEQTGNEWDWTKVQSDEDYRTLQENNREKMMRIWNKFGRGILNYHAKTGTKITYIPYVSFEKVLKTVGIFDFRICFVIDGTGSMANDIDRARISVGQLISKYKKGHKSVFAIVIYRDHCDGEDLIEMFPVDSRFTINHQSVQNFLEGVKVFGGGDGPEAVLDGLAMAINKFTHSDNIWLRNMIIHIFDSPPHGDFPNYKSHSAGSDKQNCCCCNKGGLCEFEWESDVWDTIRELKIEYNGINTGSEFPEFTETMKEHLEENFGSIQTVEKHMVNDAVYQIFIDYEA</sequence>
<dbReference type="InterPro" id="IPR030383">
    <property type="entry name" value="G_VLIG_dom"/>
</dbReference>
<dbReference type="SUPFAM" id="SSF53300">
    <property type="entry name" value="vWA-like"/>
    <property type="match status" value="1"/>
</dbReference>
<organism evidence="5 6">
    <name type="scientific">Oopsacas minuta</name>
    <dbReference type="NCBI Taxonomy" id="111878"/>
    <lineage>
        <taxon>Eukaryota</taxon>
        <taxon>Metazoa</taxon>
        <taxon>Porifera</taxon>
        <taxon>Hexactinellida</taxon>
        <taxon>Hexasterophora</taxon>
        <taxon>Lyssacinosida</taxon>
        <taxon>Leucopsacidae</taxon>
        <taxon>Oopsacas</taxon>
    </lineage>
</organism>
<dbReference type="PANTHER" id="PTHR22796">
    <property type="entry name" value="URG4-RELATED"/>
    <property type="match status" value="1"/>
</dbReference>
<reference evidence="5 6" key="1">
    <citation type="journal article" date="2023" name="BMC Biol.">
        <title>The compact genome of the sponge Oopsacas minuta (Hexactinellida) is lacking key metazoan core genes.</title>
        <authorList>
            <person name="Santini S."/>
            <person name="Schenkelaars Q."/>
            <person name="Jourda C."/>
            <person name="Duchesne M."/>
            <person name="Belahbib H."/>
            <person name="Rocher C."/>
            <person name="Selva M."/>
            <person name="Riesgo A."/>
            <person name="Vervoort M."/>
            <person name="Leys S.P."/>
            <person name="Kodjabachian L."/>
            <person name="Le Bivic A."/>
            <person name="Borchiellini C."/>
            <person name="Claverie J.M."/>
            <person name="Renard E."/>
        </authorList>
    </citation>
    <scope>NUCLEOTIDE SEQUENCE [LARGE SCALE GENOMIC DNA]</scope>
    <source>
        <strain evidence="5">SPO-2</strain>
    </source>
</reference>
<dbReference type="Proteomes" id="UP001165289">
    <property type="component" value="Unassembled WGS sequence"/>
</dbReference>
<evidence type="ECO:0000256" key="3">
    <source>
        <dbReference type="ARBA" id="ARBA00022729"/>
    </source>
</evidence>
<comment type="caution">
    <text evidence="5">The sequence shown here is derived from an EMBL/GenBank/DDBJ whole genome shotgun (WGS) entry which is preliminary data.</text>
</comment>
<proteinExistence type="predicted"/>
<dbReference type="CDD" id="cd00198">
    <property type="entry name" value="vWFA"/>
    <property type="match status" value="1"/>
</dbReference>
<accession>A0AAV7KF30</accession>
<comment type="subcellular location">
    <subcellularLocation>
        <location evidence="1">Secreted</location>
    </subcellularLocation>
</comment>
<evidence type="ECO:0000313" key="6">
    <source>
        <dbReference type="Proteomes" id="UP001165289"/>
    </source>
</evidence>
<name>A0AAV7KF30_9METZ</name>
<dbReference type="Gene3D" id="3.40.50.300">
    <property type="entry name" value="P-loop containing nucleotide triphosphate hydrolases"/>
    <property type="match status" value="1"/>
</dbReference>